<accession>A0A917FTB7</accession>
<protein>
    <submittedName>
        <fullName evidence="6">LysR family transcriptional regulator</fullName>
    </submittedName>
</protein>
<evidence type="ECO:0000313" key="7">
    <source>
        <dbReference type="Proteomes" id="UP000644756"/>
    </source>
</evidence>
<gene>
    <name evidence="6" type="ORF">GCM10010916_24370</name>
</gene>
<dbReference type="InterPro" id="IPR036388">
    <property type="entry name" value="WH-like_DNA-bd_sf"/>
</dbReference>
<dbReference type="InterPro" id="IPR036390">
    <property type="entry name" value="WH_DNA-bd_sf"/>
</dbReference>
<dbReference type="Proteomes" id="UP000644756">
    <property type="component" value="Unassembled WGS sequence"/>
</dbReference>
<reference evidence="6" key="2">
    <citation type="submission" date="2020-09" db="EMBL/GenBank/DDBJ databases">
        <authorList>
            <person name="Sun Q."/>
            <person name="Zhou Y."/>
        </authorList>
    </citation>
    <scope>NUCLEOTIDE SEQUENCE</scope>
    <source>
        <strain evidence="6">CGMCC 1.12987</strain>
    </source>
</reference>
<feature type="domain" description="HTH lysR-type" evidence="5">
    <location>
        <begin position="1"/>
        <end position="58"/>
    </location>
</feature>
<evidence type="ECO:0000313" key="6">
    <source>
        <dbReference type="EMBL" id="GGG06579.1"/>
    </source>
</evidence>
<keyword evidence="2" id="KW-0805">Transcription regulation</keyword>
<dbReference type="Pfam" id="PF00126">
    <property type="entry name" value="HTH_1"/>
    <property type="match status" value="1"/>
</dbReference>
<dbReference type="SUPFAM" id="SSF46785">
    <property type="entry name" value="Winged helix' DNA-binding domain"/>
    <property type="match status" value="1"/>
</dbReference>
<keyword evidence="3" id="KW-0238">DNA-binding</keyword>
<dbReference type="CDD" id="cd05466">
    <property type="entry name" value="PBP2_LTTR_substrate"/>
    <property type="match status" value="1"/>
</dbReference>
<dbReference type="FunFam" id="1.10.10.10:FF:000001">
    <property type="entry name" value="LysR family transcriptional regulator"/>
    <property type="match status" value="1"/>
</dbReference>
<dbReference type="InterPro" id="IPR005119">
    <property type="entry name" value="LysR_subst-bd"/>
</dbReference>
<dbReference type="InterPro" id="IPR000847">
    <property type="entry name" value="LysR_HTH_N"/>
</dbReference>
<evidence type="ECO:0000256" key="4">
    <source>
        <dbReference type="ARBA" id="ARBA00023163"/>
    </source>
</evidence>
<keyword evidence="7" id="KW-1185">Reference proteome</keyword>
<evidence type="ECO:0000256" key="1">
    <source>
        <dbReference type="ARBA" id="ARBA00009437"/>
    </source>
</evidence>
<evidence type="ECO:0000256" key="2">
    <source>
        <dbReference type="ARBA" id="ARBA00023015"/>
    </source>
</evidence>
<dbReference type="GO" id="GO:0003700">
    <property type="term" value="F:DNA-binding transcription factor activity"/>
    <property type="evidence" value="ECO:0007669"/>
    <property type="project" value="InterPro"/>
</dbReference>
<dbReference type="PANTHER" id="PTHR30126">
    <property type="entry name" value="HTH-TYPE TRANSCRIPTIONAL REGULATOR"/>
    <property type="match status" value="1"/>
</dbReference>
<dbReference type="SUPFAM" id="SSF53850">
    <property type="entry name" value="Periplasmic binding protein-like II"/>
    <property type="match status" value="1"/>
</dbReference>
<dbReference type="Gene3D" id="3.40.190.290">
    <property type="match status" value="1"/>
</dbReference>
<dbReference type="RefSeq" id="WP_188531330.1">
    <property type="nucleotide sequence ID" value="NZ_BMGR01000007.1"/>
</dbReference>
<dbReference type="AlphaFoldDB" id="A0A917FTB7"/>
<dbReference type="PANTHER" id="PTHR30126:SF40">
    <property type="entry name" value="HTH-TYPE TRANSCRIPTIONAL REGULATOR GLTR"/>
    <property type="match status" value="1"/>
</dbReference>
<comment type="caution">
    <text evidence="6">The sequence shown here is derived from an EMBL/GenBank/DDBJ whole genome shotgun (WGS) entry which is preliminary data.</text>
</comment>
<keyword evidence="4" id="KW-0804">Transcription</keyword>
<dbReference type="Pfam" id="PF03466">
    <property type="entry name" value="LysR_substrate"/>
    <property type="match status" value="1"/>
</dbReference>
<name>A0A917FTB7_9BACL</name>
<dbReference type="EMBL" id="BMGR01000007">
    <property type="protein sequence ID" value="GGG06579.1"/>
    <property type="molecule type" value="Genomic_DNA"/>
</dbReference>
<dbReference type="GO" id="GO:0000976">
    <property type="term" value="F:transcription cis-regulatory region binding"/>
    <property type="evidence" value="ECO:0007669"/>
    <property type="project" value="TreeGrafter"/>
</dbReference>
<dbReference type="PRINTS" id="PR00039">
    <property type="entry name" value="HTHLYSR"/>
</dbReference>
<organism evidence="6 7">
    <name type="scientific">Paenibacillus abyssi</name>
    <dbReference type="NCBI Taxonomy" id="1340531"/>
    <lineage>
        <taxon>Bacteria</taxon>
        <taxon>Bacillati</taxon>
        <taxon>Bacillota</taxon>
        <taxon>Bacilli</taxon>
        <taxon>Bacillales</taxon>
        <taxon>Paenibacillaceae</taxon>
        <taxon>Paenibacillus</taxon>
    </lineage>
</organism>
<proteinExistence type="inferred from homology"/>
<evidence type="ECO:0000256" key="3">
    <source>
        <dbReference type="ARBA" id="ARBA00023125"/>
    </source>
</evidence>
<reference evidence="6" key="1">
    <citation type="journal article" date="2014" name="Int. J. Syst. Evol. Microbiol.">
        <title>Complete genome sequence of Corynebacterium casei LMG S-19264T (=DSM 44701T), isolated from a smear-ripened cheese.</title>
        <authorList>
            <consortium name="US DOE Joint Genome Institute (JGI-PGF)"/>
            <person name="Walter F."/>
            <person name="Albersmeier A."/>
            <person name="Kalinowski J."/>
            <person name="Ruckert C."/>
        </authorList>
    </citation>
    <scope>NUCLEOTIDE SEQUENCE</scope>
    <source>
        <strain evidence="6">CGMCC 1.12987</strain>
    </source>
</reference>
<comment type="similarity">
    <text evidence="1">Belongs to the LysR transcriptional regulatory family.</text>
</comment>
<sequence length="328" mass="37693">MDWMDIHYFVTVVREQSISKASRILHISQPTLTARLKKLEAEFNTPLLERNWKGVELTMQGHQFLLYAVQVLDEFKEMSEKLHELIPDTPAQAEKLKLGVLRPLGPYFISPALQLLKQDYPDIKYDVITGLTGYLMELISVRKIHLGIMPYFKPFPGLSSVTLFQEEIVLLAPKKDPLRTELATGRWKSHLLSRPFYLYGSKFPFRKIIDCALHDLLGQLPDVIHEVNDTNTLVNLASTGFGYTILPASYIYDAFDLQKLAREPLGHGFSVIDHKNIPYTIFFLPSFPTRALYLVYPDNWDSELPLRQIVQDIASVYQTNEALHFAKI</sequence>
<dbReference type="PROSITE" id="PS50931">
    <property type="entry name" value="HTH_LYSR"/>
    <property type="match status" value="1"/>
</dbReference>
<dbReference type="Gene3D" id="1.10.10.10">
    <property type="entry name" value="Winged helix-like DNA-binding domain superfamily/Winged helix DNA-binding domain"/>
    <property type="match status" value="1"/>
</dbReference>
<evidence type="ECO:0000259" key="5">
    <source>
        <dbReference type="PROSITE" id="PS50931"/>
    </source>
</evidence>